<keyword evidence="1" id="KW-1133">Transmembrane helix</keyword>
<name>A0ABC9FPM8_9POAL</name>
<keyword evidence="4" id="KW-1185">Reference proteome</keyword>
<evidence type="ECO:0000313" key="3">
    <source>
        <dbReference type="EMBL" id="CAL5090072.1"/>
    </source>
</evidence>
<feature type="transmembrane region" description="Helical" evidence="1">
    <location>
        <begin position="106"/>
        <end position="125"/>
    </location>
</feature>
<dbReference type="EMBL" id="OZ075118">
    <property type="protein sequence ID" value="CAL5090072.1"/>
    <property type="molecule type" value="Genomic_DNA"/>
</dbReference>
<gene>
    <name evidence="2" type="ORF">URODEC1_LOCUS107870</name>
    <name evidence="3" type="ORF">URODEC1_LOCUS113686</name>
</gene>
<dbReference type="Proteomes" id="UP001497457">
    <property type="component" value="Chromosome 8b"/>
</dbReference>
<accession>A0ABC9FPM8</accession>
<keyword evidence="1" id="KW-0812">Transmembrane</keyword>
<sequence>MALRSLLTRIPVLQSASVHRIGRLQQLSPAAADRFLGTTCQGEQHILMTIVEKEAMVTKLQDGMKVLHQKTINDRQMLRKEMAEFDQEFSREIAKISRSIDRLEKFVTACVAAIISIPVLLIIGIKVKQSSKSSSSDAVQP</sequence>
<keyword evidence="1" id="KW-0472">Membrane</keyword>
<dbReference type="Proteomes" id="UP001497457">
    <property type="component" value="Chromosome 7b"/>
</dbReference>
<evidence type="ECO:0000313" key="4">
    <source>
        <dbReference type="Proteomes" id="UP001497457"/>
    </source>
</evidence>
<reference evidence="2 4" key="2">
    <citation type="submission" date="2024-10" db="EMBL/GenBank/DDBJ databases">
        <authorList>
            <person name="Ryan C."/>
        </authorList>
    </citation>
    <scope>NUCLEOTIDE SEQUENCE [LARGE SCALE GENOMIC DNA]</scope>
</reference>
<reference evidence="4" key="1">
    <citation type="submission" date="2024-06" db="EMBL/GenBank/DDBJ databases">
        <authorList>
            <person name="Ryan C."/>
        </authorList>
    </citation>
    <scope>NUCLEOTIDE SEQUENCE [LARGE SCALE GENOMIC DNA]</scope>
</reference>
<dbReference type="EMBL" id="OZ075117">
    <property type="protein sequence ID" value="CAL5079955.1"/>
    <property type="molecule type" value="Genomic_DNA"/>
</dbReference>
<protein>
    <submittedName>
        <fullName evidence="2">Uncharacterized protein</fullName>
    </submittedName>
</protein>
<evidence type="ECO:0000256" key="1">
    <source>
        <dbReference type="SAM" id="Phobius"/>
    </source>
</evidence>
<dbReference type="AlphaFoldDB" id="A0ABC9FPM8"/>
<organism evidence="2 4">
    <name type="scientific">Urochloa decumbens</name>
    <dbReference type="NCBI Taxonomy" id="240449"/>
    <lineage>
        <taxon>Eukaryota</taxon>
        <taxon>Viridiplantae</taxon>
        <taxon>Streptophyta</taxon>
        <taxon>Embryophyta</taxon>
        <taxon>Tracheophyta</taxon>
        <taxon>Spermatophyta</taxon>
        <taxon>Magnoliopsida</taxon>
        <taxon>Liliopsida</taxon>
        <taxon>Poales</taxon>
        <taxon>Poaceae</taxon>
        <taxon>PACMAD clade</taxon>
        <taxon>Panicoideae</taxon>
        <taxon>Panicodae</taxon>
        <taxon>Paniceae</taxon>
        <taxon>Melinidinae</taxon>
        <taxon>Urochloa</taxon>
    </lineage>
</organism>
<proteinExistence type="predicted"/>
<evidence type="ECO:0000313" key="2">
    <source>
        <dbReference type="EMBL" id="CAL5079955.1"/>
    </source>
</evidence>